<sequence>MPHWLSYTSYSLYFDAADMTEDDTEFLLAIAAFQKRFGRRYPTWLEILYIARCLGYRKVADAVPIEQPLPAKGGESAGRAGVVGSTT</sequence>
<gene>
    <name evidence="2" type="ORF">J8F10_22230</name>
</gene>
<dbReference type="Proteomes" id="UP000676565">
    <property type="component" value="Unassembled WGS sequence"/>
</dbReference>
<evidence type="ECO:0000313" key="3">
    <source>
        <dbReference type="Proteomes" id="UP000676565"/>
    </source>
</evidence>
<evidence type="ECO:0000313" key="2">
    <source>
        <dbReference type="EMBL" id="MBP3957982.1"/>
    </source>
</evidence>
<comment type="caution">
    <text evidence="2">The sequence shown here is derived from an EMBL/GenBank/DDBJ whole genome shotgun (WGS) entry which is preliminary data.</text>
</comment>
<feature type="region of interest" description="Disordered" evidence="1">
    <location>
        <begin position="68"/>
        <end position="87"/>
    </location>
</feature>
<protein>
    <submittedName>
        <fullName evidence="2">Uncharacterized protein</fullName>
    </submittedName>
</protein>
<accession>A0ABS5BW69</accession>
<keyword evidence="3" id="KW-1185">Reference proteome</keyword>
<dbReference type="EMBL" id="JAGKQQ010000001">
    <property type="protein sequence ID" value="MBP3957982.1"/>
    <property type="molecule type" value="Genomic_DNA"/>
</dbReference>
<evidence type="ECO:0000256" key="1">
    <source>
        <dbReference type="SAM" id="MobiDB-lite"/>
    </source>
</evidence>
<reference evidence="2 3" key="1">
    <citation type="submission" date="2021-04" db="EMBL/GenBank/DDBJ databases">
        <authorList>
            <person name="Ivanova A."/>
        </authorList>
    </citation>
    <scope>NUCLEOTIDE SEQUENCE [LARGE SCALE GENOMIC DNA]</scope>
    <source>
        <strain evidence="2 3">G18</strain>
    </source>
</reference>
<dbReference type="RefSeq" id="WP_210657553.1">
    <property type="nucleotide sequence ID" value="NZ_JAGKQQ010000001.1"/>
</dbReference>
<proteinExistence type="predicted"/>
<organism evidence="2 3">
    <name type="scientific">Gemmata palustris</name>
    <dbReference type="NCBI Taxonomy" id="2822762"/>
    <lineage>
        <taxon>Bacteria</taxon>
        <taxon>Pseudomonadati</taxon>
        <taxon>Planctomycetota</taxon>
        <taxon>Planctomycetia</taxon>
        <taxon>Gemmatales</taxon>
        <taxon>Gemmataceae</taxon>
        <taxon>Gemmata</taxon>
    </lineage>
</organism>
<name>A0ABS5BW69_9BACT</name>